<proteinExistence type="predicted"/>
<dbReference type="InterPro" id="IPR012902">
    <property type="entry name" value="N_methyl_site"/>
</dbReference>
<feature type="transmembrane region" description="Helical" evidence="1">
    <location>
        <begin position="7"/>
        <end position="27"/>
    </location>
</feature>
<reference evidence="3" key="1">
    <citation type="journal article" date="2019" name="Int. J. Syst. Evol. Microbiol.">
        <title>The Global Catalogue of Microorganisms (GCM) 10K type strain sequencing project: providing services to taxonomists for standard genome sequencing and annotation.</title>
        <authorList>
            <consortium name="The Broad Institute Genomics Platform"/>
            <consortium name="The Broad Institute Genome Sequencing Center for Infectious Disease"/>
            <person name="Wu L."/>
            <person name="Ma J."/>
        </authorList>
    </citation>
    <scope>NUCLEOTIDE SEQUENCE [LARGE SCALE GENOMIC DNA]</scope>
    <source>
        <strain evidence="3">KCTC 62784</strain>
    </source>
</reference>
<dbReference type="PROSITE" id="PS00409">
    <property type="entry name" value="PROKAR_NTER_METHYL"/>
    <property type="match status" value="1"/>
</dbReference>
<evidence type="ECO:0000256" key="1">
    <source>
        <dbReference type="SAM" id="Phobius"/>
    </source>
</evidence>
<dbReference type="NCBIfam" id="TIGR02532">
    <property type="entry name" value="IV_pilin_GFxxxE"/>
    <property type="match status" value="1"/>
</dbReference>
<dbReference type="SUPFAM" id="SSF54523">
    <property type="entry name" value="Pili subunits"/>
    <property type="match status" value="1"/>
</dbReference>
<dbReference type="InterPro" id="IPR045584">
    <property type="entry name" value="Pilin-like"/>
</dbReference>
<keyword evidence="1" id="KW-0472">Membrane</keyword>
<dbReference type="EMBL" id="JBHRSE010000027">
    <property type="protein sequence ID" value="MFC3022927.1"/>
    <property type="molecule type" value="Genomic_DNA"/>
</dbReference>
<dbReference type="Proteomes" id="UP001595384">
    <property type="component" value="Unassembled WGS sequence"/>
</dbReference>
<sequence length="152" mass="15996">MTKKGGFTLIELVIVMVILGILAITAAPKFLNLQDDAREAAAEGFKSAMKGAAEIVYSKAATEGQEAASSATITIDGEAINIVFGYPVATSSALSKLVSGLGTDWNLVKGTRAKEVGYSSSRSPTTSDCYVSYNEATDKDSEPNIVLKNCYN</sequence>
<comment type="caution">
    <text evidence="2">The sequence shown here is derived from an EMBL/GenBank/DDBJ whole genome shotgun (WGS) entry which is preliminary data.</text>
</comment>
<gene>
    <name evidence="2" type="ORF">ACFODT_03665</name>
</gene>
<keyword evidence="1" id="KW-0812">Transmembrane</keyword>
<dbReference type="RefSeq" id="WP_123015257.1">
    <property type="nucleotide sequence ID" value="NZ_AP024911.1"/>
</dbReference>
<dbReference type="Pfam" id="PF07963">
    <property type="entry name" value="N_methyl"/>
    <property type="match status" value="1"/>
</dbReference>
<evidence type="ECO:0000313" key="3">
    <source>
        <dbReference type="Proteomes" id="UP001595384"/>
    </source>
</evidence>
<evidence type="ECO:0000313" key="2">
    <source>
        <dbReference type="EMBL" id="MFC3022927.1"/>
    </source>
</evidence>
<organism evidence="2 3">
    <name type="scientific">Vibrio zhugei</name>
    <dbReference type="NCBI Taxonomy" id="2479546"/>
    <lineage>
        <taxon>Bacteria</taxon>
        <taxon>Pseudomonadati</taxon>
        <taxon>Pseudomonadota</taxon>
        <taxon>Gammaproteobacteria</taxon>
        <taxon>Vibrionales</taxon>
        <taxon>Vibrionaceae</taxon>
        <taxon>Vibrio</taxon>
    </lineage>
</organism>
<dbReference type="Gene3D" id="3.30.700.10">
    <property type="entry name" value="Glycoprotein, Type 4 Pilin"/>
    <property type="match status" value="1"/>
</dbReference>
<keyword evidence="3" id="KW-1185">Reference proteome</keyword>
<protein>
    <submittedName>
        <fullName evidence="2">Type II secretion system protein</fullName>
    </submittedName>
</protein>
<keyword evidence="1" id="KW-1133">Transmembrane helix</keyword>
<name>A0ABV7C4I1_9VIBR</name>
<accession>A0ABV7C4I1</accession>